<keyword evidence="1" id="KW-0812">Transmembrane</keyword>
<name>A0A521C1S8_SACCC</name>
<proteinExistence type="predicted"/>
<keyword evidence="1" id="KW-1133">Transmembrane helix</keyword>
<evidence type="ECO:0000256" key="1">
    <source>
        <dbReference type="SAM" id="Phobius"/>
    </source>
</evidence>
<accession>A0A521C1S8</accession>
<dbReference type="Proteomes" id="UP000319040">
    <property type="component" value="Unassembled WGS sequence"/>
</dbReference>
<sequence length="51" mass="5880">MYNTYPVISKPVPKRNRNNYTIKLVVHVYCIAHVYKNIIATLACVAYNLVP</sequence>
<dbReference type="AlphaFoldDB" id="A0A521C1S8"/>
<protein>
    <submittedName>
        <fullName evidence="2">Uncharacterized protein</fullName>
    </submittedName>
</protein>
<dbReference type="EMBL" id="FXTB01000002">
    <property type="protein sequence ID" value="SMO53412.1"/>
    <property type="molecule type" value="Genomic_DNA"/>
</dbReference>
<gene>
    <name evidence="2" type="ORF">SAMN06265379_102320</name>
</gene>
<organism evidence="2 3">
    <name type="scientific">Saccharicrinis carchari</name>
    <dbReference type="NCBI Taxonomy" id="1168039"/>
    <lineage>
        <taxon>Bacteria</taxon>
        <taxon>Pseudomonadati</taxon>
        <taxon>Bacteroidota</taxon>
        <taxon>Bacteroidia</taxon>
        <taxon>Marinilabiliales</taxon>
        <taxon>Marinilabiliaceae</taxon>
        <taxon>Saccharicrinis</taxon>
    </lineage>
</organism>
<keyword evidence="1" id="KW-0472">Membrane</keyword>
<feature type="transmembrane region" description="Helical" evidence="1">
    <location>
        <begin position="24"/>
        <end position="50"/>
    </location>
</feature>
<evidence type="ECO:0000313" key="2">
    <source>
        <dbReference type="EMBL" id="SMO53412.1"/>
    </source>
</evidence>
<evidence type="ECO:0000313" key="3">
    <source>
        <dbReference type="Proteomes" id="UP000319040"/>
    </source>
</evidence>
<reference evidence="2 3" key="1">
    <citation type="submission" date="2017-05" db="EMBL/GenBank/DDBJ databases">
        <authorList>
            <person name="Varghese N."/>
            <person name="Submissions S."/>
        </authorList>
    </citation>
    <scope>NUCLEOTIDE SEQUENCE [LARGE SCALE GENOMIC DNA]</scope>
    <source>
        <strain evidence="2 3">DSM 27040</strain>
    </source>
</reference>
<keyword evidence="3" id="KW-1185">Reference proteome</keyword>